<keyword evidence="2 3" id="KW-0472">Membrane</keyword>
<evidence type="ECO:0000256" key="2">
    <source>
        <dbReference type="ARBA" id="ARBA00023136"/>
    </source>
</evidence>
<name>A0A1D1ZHR4_9ARAE</name>
<dbReference type="AlphaFoldDB" id="A0A1D1ZHR4"/>
<accession>A0A1D1ZHR4</accession>
<gene>
    <name evidence="4" type="primary">SYP24_3</name>
    <name evidence="4" type="ORF">g.20816</name>
</gene>
<evidence type="ECO:0000313" key="4">
    <source>
        <dbReference type="EMBL" id="JAT66275.1"/>
    </source>
</evidence>
<organism evidence="4">
    <name type="scientific">Anthurium amnicola</name>
    <dbReference type="NCBI Taxonomy" id="1678845"/>
    <lineage>
        <taxon>Eukaryota</taxon>
        <taxon>Viridiplantae</taxon>
        <taxon>Streptophyta</taxon>
        <taxon>Embryophyta</taxon>
        <taxon>Tracheophyta</taxon>
        <taxon>Spermatophyta</taxon>
        <taxon>Magnoliopsida</taxon>
        <taxon>Liliopsida</taxon>
        <taxon>Araceae</taxon>
        <taxon>Pothoideae</taxon>
        <taxon>Potheae</taxon>
        <taxon>Anthurium</taxon>
    </lineage>
</organism>
<dbReference type="GO" id="GO:0005886">
    <property type="term" value="C:plasma membrane"/>
    <property type="evidence" value="ECO:0007669"/>
    <property type="project" value="TreeGrafter"/>
</dbReference>
<keyword evidence="3" id="KW-1133">Transmembrane helix</keyword>
<reference evidence="4" key="1">
    <citation type="submission" date="2015-07" db="EMBL/GenBank/DDBJ databases">
        <title>Transcriptome Assembly of Anthurium amnicola.</title>
        <authorList>
            <person name="Suzuki J."/>
        </authorList>
    </citation>
    <scope>NUCLEOTIDE SEQUENCE</scope>
</reference>
<sequence length="161" mass="17356">MDLFSRSRVHPEELAAPAPPSKREDTCFALQLCAIFLFFMCFLTLCVSLAILEPRGSPAEVADVGVGAASLSTFGLTDDGALLYDLSLNLTVRNPDAERAFLYDNIVVVGFYAGEVFGSDAVPMFLQPAQNTTALVTAFRGRAPLVEVSRVADQYGRDVGE</sequence>
<comment type="subcellular location">
    <subcellularLocation>
        <location evidence="1">Membrane</location>
    </subcellularLocation>
</comment>
<dbReference type="PANTHER" id="PTHR31234:SF2">
    <property type="entry name" value="OS05G0199100 PROTEIN"/>
    <property type="match status" value="1"/>
</dbReference>
<dbReference type="EMBL" id="GDJX01001661">
    <property type="protein sequence ID" value="JAT66275.1"/>
    <property type="molecule type" value="Transcribed_RNA"/>
</dbReference>
<dbReference type="PANTHER" id="PTHR31234">
    <property type="entry name" value="LATE EMBRYOGENESIS ABUNDANT (LEA) HYDROXYPROLINE-RICH GLYCOPROTEIN FAMILY"/>
    <property type="match status" value="1"/>
</dbReference>
<feature type="transmembrane region" description="Helical" evidence="3">
    <location>
        <begin position="28"/>
        <end position="52"/>
    </location>
</feature>
<feature type="non-terminal residue" evidence="4">
    <location>
        <position position="161"/>
    </location>
</feature>
<keyword evidence="3" id="KW-0812">Transmembrane</keyword>
<proteinExistence type="predicted"/>
<protein>
    <submittedName>
        <fullName evidence="4">Putative syntaxin-24</fullName>
    </submittedName>
</protein>
<evidence type="ECO:0000256" key="3">
    <source>
        <dbReference type="SAM" id="Phobius"/>
    </source>
</evidence>
<dbReference type="GO" id="GO:0098542">
    <property type="term" value="P:defense response to other organism"/>
    <property type="evidence" value="ECO:0007669"/>
    <property type="project" value="InterPro"/>
</dbReference>
<dbReference type="InterPro" id="IPR044839">
    <property type="entry name" value="NDR1-like"/>
</dbReference>
<evidence type="ECO:0000256" key="1">
    <source>
        <dbReference type="ARBA" id="ARBA00004370"/>
    </source>
</evidence>